<evidence type="ECO:0000313" key="2">
    <source>
        <dbReference type="Proteomes" id="UP000812966"/>
    </source>
</evidence>
<protein>
    <submittedName>
        <fullName evidence="1">Uncharacterized protein</fullName>
    </submittedName>
</protein>
<gene>
    <name evidence="1" type="ORF">FFLO_04924</name>
</gene>
<accession>A0A8K0JHU5</accession>
<dbReference type="EMBL" id="JABELV010000113">
    <property type="protein sequence ID" value="KAG7530622.1"/>
    <property type="molecule type" value="Genomic_DNA"/>
</dbReference>
<dbReference type="Proteomes" id="UP000812966">
    <property type="component" value="Unassembled WGS sequence"/>
</dbReference>
<sequence>MMPEDSLFPQDWHQFIDVRFDERDLLAGVRGISQFLDRGFRPITKHIHVLFFIIFERHAKYLLAADEHDARSGRPEPLVTEAIYTLARISLNVNHASSLADAIPSGQRMSELLDYDVDPRSVFEGARTFMMERVEPFGGTVWGLVLTPASSKSKDEYEIEAGGWRILAWLVDLWSKDAEDSEEHTDEGGSAGSAMLRAQLGPTLSLAFPMIITELTFRSGGYESDPSDGAMRGWVVGRLLLLCRDVVGPDDLRSSLADVLGELNGAEDRLADSGVDLTKLLGA</sequence>
<organism evidence="1 2">
    <name type="scientific">Filobasidium floriforme</name>
    <dbReference type="NCBI Taxonomy" id="5210"/>
    <lineage>
        <taxon>Eukaryota</taxon>
        <taxon>Fungi</taxon>
        <taxon>Dikarya</taxon>
        <taxon>Basidiomycota</taxon>
        <taxon>Agaricomycotina</taxon>
        <taxon>Tremellomycetes</taxon>
        <taxon>Filobasidiales</taxon>
        <taxon>Filobasidiaceae</taxon>
        <taxon>Filobasidium</taxon>
    </lineage>
</organism>
<keyword evidence="2" id="KW-1185">Reference proteome</keyword>
<evidence type="ECO:0000313" key="1">
    <source>
        <dbReference type="EMBL" id="KAG7530622.1"/>
    </source>
</evidence>
<name>A0A8K0JHU5_9TREE</name>
<comment type="caution">
    <text evidence="1">The sequence shown here is derived from an EMBL/GenBank/DDBJ whole genome shotgun (WGS) entry which is preliminary data.</text>
</comment>
<dbReference type="AlphaFoldDB" id="A0A8K0JHU5"/>
<proteinExistence type="predicted"/>
<reference evidence="1" key="1">
    <citation type="submission" date="2020-04" db="EMBL/GenBank/DDBJ databases">
        <title>Analysis of mating type loci in Filobasidium floriforme.</title>
        <authorList>
            <person name="Nowrousian M."/>
        </authorList>
    </citation>
    <scope>NUCLEOTIDE SEQUENCE</scope>
    <source>
        <strain evidence="1">CBS 6242</strain>
    </source>
</reference>